<proteinExistence type="predicted"/>
<gene>
    <name evidence="2" type="ORF">S301_08590</name>
</gene>
<dbReference type="Pfam" id="PF05926">
    <property type="entry name" value="Phage_GPL"/>
    <property type="match status" value="1"/>
</dbReference>
<protein>
    <submittedName>
        <fullName evidence="2">Head completion/stabilization protein</fullName>
    </submittedName>
</protein>
<evidence type="ECO:0000313" key="2">
    <source>
        <dbReference type="EMBL" id="EBP3998737.1"/>
    </source>
</evidence>
<name>A0A5U3ER21_SALET</name>
<dbReference type="Proteomes" id="UP000839575">
    <property type="component" value="Unassembled WGS sequence"/>
</dbReference>
<dbReference type="EMBL" id="AAGLPX010000013">
    <property type="protein sequence ID" value="EBP3998737.1"/>
    <property type="molecule type" value="Genomic_DNA"/>
</dbReference>
<dbReference type="AlphaFoldDB" id="A0A5U3ER21"/>
<feature type="compositionally biased region" description="Polar residues" evidence="1">
    <location>
        <begin position="1"/>
        <end position="24"/>
    </location>
</feature>
<reference evidence="2" key="1">
    <citation type="submission" date="2018-07" db="EMBL/GenBank/DDBJ databases">
        <authorList>
            <consortium name="GenomeTrakr network: Whole genome sequencing for foodborne pathogen traceback"/>
        </authorList>
    </citation>
    <scope>NUCLEOTIDE SEQUENCE [LARGE SCALE GENOMIC DNA]</scope>
    <source>
        <strain evidence="2">CFSAN002851</strain>
    </source>
</reference>
<feature type="region of interest" description="Disordered" evidence="1">
    <location>
        <begin position="1"/>
        <end position="25"/>
    </location>
</feature>
<dbReference type="InterPro" id="IPR009225">
    <property type="entry name" value="Phage_head_completion_GpL"/>
</dbReference>
<organism evidence="2">
    <name type="scientific">Salmonella enterica I</name>
    <dbReference type="NCBI Taxonomy" id="59201"/>
    <lineage>
        <taxon>Bacteria</taxon>
        <taxon>Pseudomonadati</taxon>
        <taxon>Pseudomonadota</taxon>
        <taxon>Gammaproteobacteria</taxon>
        <taxon>Enterobacterales</taxon>
        <taxon>Enterobacteriaceae</taxon>
        <taxon>Salmonella</taxon>
    </lineage>
</organism>
<sequence>MNTTIVQLSPPDSTGGNGPETQPATPVIRNADFWPDIDVEHYRRTIRQDGTIPYERLREYLIQAMAETNRQLAEYAAVQKATGYLTLSGVPADKIDGESVQMQRYRRAVYSATRALITEQFRGTDTTQPGDMRAQSLESTTAELWRQFQWAISDIQGRSHTVVELI</sequence>
<comment type="caution">
    <text evidence="2">The sequence shown here is derived from an EMBL/GenBank/DDBJ whole genome shotgun (WGS) entry which is preliminary data.</text>
</comment>
<evidence type="ECO:0000256" key="1">
    <source>
        <dbReference type="SAM" id="MobiDB-lite"/>
    </source>
</evidence>
<accession>A0A5U3ER21</accession>